<evidence type="ECO:0000313" key="2">
    <source>
        <dbReference type="Proteomes" id="UP000302163"/>
    </source>
</evidence>
<gene>
    <name evidence="1" type="ORF">FEM41_14665</name>
</gene>
<keyword evidence="2" id="KW-1185">Reference proteome</keyword>
<protein>
    <submittedName>
        <fullName evidence="1">Uncharacterized protein</fullName>
    </submittedName>
</protein>
<dbReference type="Proteomes" id="UP000302163">
    <property type="component" value="Chromosome"/>
</dbReference>
<evidence type="ECO:0000313" key="1">
    <source>
        <dbReference type="EMBL" id="QCT20800.1"/>
    </source>
</evidence>
<dbReference type="EMBL" id="CP040428">
    <property type="protein sequence ID" value="QCT20800.1"/>
    <property type="molecule type" value="Genomic_DNA"/>
</dbReference>
<dbReference type="OrthoDB" id="6626964at2"/>
<reference evidence="1 2" key="1">
    <citation type="submission" date="2019-05" db="EMBL/GenBank/DDBJ databases">
        <title>Complete genome sequence of Izhakiella calystegiae KSNA2, an endophyte isolated from beach morning glory (Calystegia soldanella).</title>
        <authorList>
            <person name="Jiang L."/>
            <person name="Jeong J.C."/>
            <person name="Kim C.Y."/>
            <person name="Kim D.H."/>
            <person name="Kim S.W."/>
            <person name="Lee j."/>
        </authorList>
    </citation>
    <scope>NUCLEOTIDE SEQUENCE [LARGE SCALE GENOMIC DNA]</scope>
    <source>
        <strain evidence="1 2">KSNA2</strain>
    </source>
</reference>
<dbReference type="KEGG" id="izh:FEM41_14665"/>
<dbReference type="RefSeq" id="WP_138096744.1">
    <property type="nucleotide sequence ID" value="NZ_CP040428.1"/>
</dbReference>
<accession>A0A4P8YJE2</accession>
<name>A0A4P8YJE2_9ENTR</name>
<proteinExistence type="predicted"/>
<organism evidence="1 2">
    <name type="scientific">Jejubacter calystegiae</name>
    <dbReference type="NCBI Taxonomy" id="2579935"/>
    <lineage>
        <taxon>Bacteria</taxon>
        <taxon>Pseudomonadati</taxon>
        <taxon>Pseudomonadota</taxon>
        <taxon>Gammaproteobacteria</taxon>
        <taxon>Enterobacterales</taxon>
        <taxon>Enterobacteriaceae</taxon>
        <taxon>Jejubacter</taxon>
    </lineage>
</organism>
<sequence length="61" mass="6866">MLKLSLRRGDAVHVILPDGTNGIIEARSRCELGMHMPPAVKLTREKAAFFPPENLIKRNQK</sequence>
<dbReference type="AlphaFoldDB" id="A0A4P8YJE2"/>